<dbReference type="InterPro" id="IPR013780">
    <property type="entry name" value="Glyco_hydro_b"/>
</dbReference>
<evidence type="ECO:0000256" key="4">
    <source>
        <dbReference type="ARBA" id="ARBA00023295"/>
    </source>
</evidence>
<dbReference type="Pfam" id="PF14508">
    <property type="entry name" value="GH97_N"/>
    <property type="match status" value="1"/>
</dbReference>
<dbReference type="EMBL" id="NBSH01000002">
    <property type="protein sequence ID" value="ORX39832.1"/>
    <property type="molecule type" value="Genomic_DNA"/>
</dbReference>
<dbReference type="GO" id="GO:0004557">
    <property type="term" value="F:alpha-galactosidase activity"/>
    <property type="evidence" value="ECO:0007669"/>
    <property type="project" value="UniProtKB-EC"/>
</dbReference>
<dbReference type="Gene3D" id="3.20.20.70">
    <property type="entry name" value="Aldolase class I"/>
    <property type="match status" value="1"/>
</dbReference>
<evidence type="ECO:0000259" key="5">
    <source>
        <dbReference type="Pfam" id="PF10566"/>
    </source>
</evidence>
<protein>
    <recommendedName>
        <fullName evidence="2">alpha-galactosidase</fullName>
        <ecNumber evidence="2">3.2.1.22</ecNumber>
    </recommendedName>
</protein>
<comment type="catalytic activity">
    <reaction evidence="1">
        <text>Hydrolysis of terminal, non-reducing alpha-D-galactose residues in alpha-D-galactosides, including galactose oligosaccharides, galactomannans and galactolipids.</text>
        <dbReference type="EC" id="3.2.1.22"/>
    </reaction>
</comment>
<gene>
    <name evidence="8" type="ORF">BD324DRAFT_615183</name>
</gene>
<dbReference type="GeneID" id="33556497"/>
<feature type="domain" description="Glycosyl-hydrolase 97 N-terminal" evidence="6">
    <location>
        <begin position="7"/>
        <end position="242"/>
    </location>
</feature>
<proteinExistence type="predicted"/>
<dbReference type="InterPro" id="IPR013785">
    <property type="entry name" value="Aldolase_TIM"/>
</dbReference>
<dbReference type="SUPFAM" id="SSF51445">
    <property type="entry name" value="(Trans)glycosidases"/>
    <property type="match status" value="1"/>
</dbReference>
<feature type="domain" description="Glycosyl-hydrolase 97 C-terminal oligomerisation" evidence="7">
    <location>
        <begin position="492"/>
        <end position="587"/>
    </location>
</feature>
<dbReference type="RefSeq" id="XP_021873617.1">
    <property type="nucleotide sequence ID" value="XM_022014689.1"/>
</dbReference>
<keyword evidence="3 8" id="KW-0378">Hydrolase</keyword>
<dbReference type="PANTHER" id="PTHR35803">
    <property type="entry name" value="GLUCAN 1,4-ALPHA-GLUCOSIDASE SUSB-RELATED"/>
    <property type="match status" value="1"/>
</dbReference>
<dbReference type="InterPro" id="IPR052720">
    <property type="entry name" value="Glycosyl_hydrolase_97"/>
</dbReference>
<keyword evidence="4" id="KW-0326">Glycosidase</keyword>
<comment type="caution">
    <text evidence="8">The sequence shown here is derived from an EMBL/GenBank/DDBJ whole genome shotgun (WGS) entry which is preliminary data.</text>
</comment>
<keyword evidence="9" id="KW-1185">Reference proteome</keyword>
<dbReference type="OrthoDB" id="3938502at2759"/>
<dbReference type="Gene3D" id="2.60.40.1180">
    <property type="entry name" value="Golgi alpha-mannosidase II"/>
    <property type="match status" value="1"/>
</dbReference>
<reference evidence="8 9" key="1">
    <citation type="submission" date="2017-03" db="EMBL/GenBank/DDBJ databases">
        <title>Widespread Adenine N6-methylation of Active Genes in Fungi.</title>
        <authorList>
            <consortium name="DOE Joint Genome Institute"/>
            <person name="Mondo S.J."/>
            <person name="Dannebaum R.O."/>
            <person name="Kuo R.C."/>
            <person name="Louie K.B."/>
            <person name="Bewick A.J."/>
            <person name="Labutti K."/>
            <person name="Haridas S."/>
            <person name="Kuo A."/>
            <person name="Salamov A."/>
            <person name="Ahrendt S.R."/>
            <person name="Lau R."/>
            <person name="Bowen B.P."/>
            <person name="Lipzen A."/>
            <person name="Sullivan W."/>
            <person name="Andreopoulos W.B."/>
            <person name="Clum A."/>
            <person name="Lindquist E."/>
            <person name="Daum C."/>
            <person name="Northen T.R."/>
            <person name="Ramamoorthy G."/>
            <person name="Schmitz R.J."/>
            <person name="Gryganskyi A."/>
            <person name="Culley D."/>
            <person name="Magnuson J."/>
            <person name="James T.Y."/>
            <person name="O'Malley M.A."/>
            <person name="Stajich J.E."/>
            <person name="Spatafora J.W."/>
            <person name="Visel A."/>
            <person name="Grigoriev I.V."/>
        </authorList>
    </citation>
    <scope>NUCLEOTIDE SEQUENCE [LARGE SCALE GENOMIC DNA]</scope>
    <source>
        <strain evidence="8 9">NRRL Y-17943</strain>
    </source>
</reference>
<sequence>MRDPITVASPDGRICLKLATPGSTLCYTVSVDEHQVLLPSTISIQLKGWDTNHNVTLGSSERSSIHETYPFFGSRSTAINHANRTTVKASIDEEEFEVDIHVANDGVAIRLRIPARRGRHIRGDSSSWHVPGNTVVWYGALLPDYESPQHETTLENLPEGNLGFPLTAQLPSGHYVTLTEADVQDYGDLAVARGSDGALYGSLYADPSGWTTDEEITQPWRVTIIARDLTGLVNTTLVQNLNPGPDSSLASADWIQPGRSAWQWLASGDPVLEEQHQWVDWTSELGFEYYLVDEGWKDWPNSWENLKETVEYAKGKEVDVWIWVHSNLVTDVEERQTYFRKAVDAGVVGVKIDFPPPSNRTISNWYHETARDAASHQLMVDFHGATKPSGLERTWPNVLTREGVRGHEWHVTRYNRVLDSDHDVILPFTRYIAGHGDYTPTVFEPKELVGNTWAHELAQAIIFTSPFLCFGGSPETYLSNPALDVLKAIRPVWDETLVLPGSRPGTLVAEARRQGEEWLVGILNGAERNTVTLRLDDFLSHGRHWKSTLLREHQSRPDAFDRQDVIMSPENKLDITMGPRSGFVAWFRPQERT</sequence>
<dbReference type="InParanoid" id="A0A1Y1UPC9"/>
<dbReference type="InterPro" id="IPR017853">
    <property type="entry name" value="GH"/>
</dbReference>
<dbReference type="Pfam" id="PF14509">
    <property type="entry name" value="GH97_C"/>
    <property type="match status" value="1"/>
</dbReference>
<dbReference type="GO" id="GO:0030246">
    <property type="term" value="F:carbohydrate binding"/>
    <property type="evidence" value="ECO:0007669"/>
    <property type="project" value="InterPro"/>
</dbReference>
<dbReference type="InterPro" id="IPR029486">
    <property type="entry name" value="GH97_N"/>
</dbReference>
<evidence type="ECO:0000256" key="3">
    <source>
        <dbReference type="ARBA" id="ARBA00022801"/>
    </source>
</evidence>
<evidence type="ECO:0000259" key="7">
    <source>
        <dbReference type="Pfam" id="PF14509"/>
    </source>
</evidence>
<evidence type="ECO:0000313" key="8">
    <source>
        <dbReference type="EMBL" id="ORX39832.1"/>
    </source>
</evidence>
<name>A0A1Y1UPC9_9TREE</name>
<dbReference type="InterPro" id="IPR019563">
    <property type="entry name" value="GH97_catalytic"/>
</dbReference>
<dbReference type="Proteomes" id="UP000193218">
    <property type="component" value="Unassembled WGS sequence"/>
</dbReference>
<dbReference type="Pfam" id="PF10566">
    <property type="entry name" value="Glyco_hydro_97"/>
    <property type="match status" value="1"/>
</dbReference>
<evidence type="ECO:0000256" key="2">
    <source>
        <dbReference type="ARBA" id="ARBA00012755"/>
    </source>
</evidence>
<dbReference type="InterPro" id="IPR014718">
    <property type="entry name" value="GH-type_carb-bd"/>
</dbReference>
<evidence type="ECO:0000313" key="9">
    <source>
        <dbReference type="Proteomes" id="UP000193218"/>
    </source>
</evidence>
<evidence type="ECO:0000256" key="1">
    <source>
        <dbReference type="ARBA" id="ARBA00001255"/>
    </source>
</evidence>
<dbReference type="EC" id="3.2.1.22" evidence="2"/>
<dbReference type="Gene3D" id="2.70.98.10">
    <property type="match status" value="1"/>
</dbReference>
<evidence type="ECO:0000259" key="6">
    <source>
        <dbReference type="Pfam" id="PF14508"/>
    </source>
</evidence>
<dbReference type="InterPro" id="IPR029483">
    <property type="entry name" value="GH97_C"/>
</dbReference>
<feature type="domain" description="Glycosyl-hydrolase 97 catalytic" evidence="5">
    <location>
        <begin position="273"/>
        <end position="404"/>
    </location>
</feature>
<dbReference type="AlphaFoldDB" id="A0A1Y1UPC9"/>
<accession>A0A1Y1UPC9</accession>
<dbReference type="PANTHER" id="PTHR35803:SF2">
    <property type="entry name" value="RETAINING ALPHA-GALACTOSIDASE"/>
    <property type="match status" value="1"/>
</dbReference>
<organism evidence="8 9">
    <name type="scientific">Kockovaella imperatae</name>
    <dbReference type="NCBI Taxonomy" id="4999"/>
    <lineage>
        <taxon>Eukaryota</taxon>
        <taxon>Fungi</taxon>
        <taxon>Dikarya</taxon>
        <taxon>Basidiomycota</taxon>
        <taxon>Agaricomycotina</taxon>
        <taxon>Tremellomycetes</taxon>
        <taxon>Tremellales</taxon>
        <taxon>Cuniculitremaceae</taxon>
        <taxon>Kockovaella</taxon>
    </lineage>
</organism>